<feature type="binding site" evidence="9">
    <location>
        <begin position="126"/>
        <end position="132"/>
    </location>
    <ligand>
        <name>ATP</name>
        <dbReference type="ChEBI" id="CHEBI:30616"/>
    </ligand>
</feature>
<dbReference type="Proteomes" id="UP000281771">
    <property type="component" value="Unassembled WGS sequence"/>
</dbReference>
<dbReference type="Gene3D" id="3.40.50.620">
    <property type="entry name" value="HUPs"/>
    <property type="match status" value="1"/>
</dbReference>
<comment type="subunit">
    <text evidence="9">Homohexamer.</text>
</comment>
<keyword evidence="12" id="KW-1185">Reference proteome</keyword>
<evidence type="ECO:0000259" key="10">
    <source>
        <dbReference type="Pfam" id="PF01467"/>
    </source>
</evidence>
<comment type="similarity">
    <text evidence="9">Belongs to the bacterial CoaD family.</text>
</comment>
<dbReference type="STRING" id="1123309.GCA_000377005_01900"/>
<dbReference type="GO" id="GO:0005737">
    <property type="term" value="C:cytoplasm"/>
    <property type="evidence" value="ECO:0007669"/>
    <property type="project" value="UniProtKB-SubCell"/>
</dbReference>
<dbReference type="PANTHER" id="PTHR21342">
    <property type="entry name" value="PHOSPHOPANTETHEINE ADENYLYLTRANSFERASE"/>
    <property type="match status" value="1"/>
</dbReference>
<dbReference type="EC" id="2.7.7.3" evidence="9"/>
<name>A0A3P1VF46_9STRE</name>
<comment type="pathway">
    <text evidence="9">Cofactor biosynthesis; coenzyme A biosynthesis; CoA from (R)-pantothenate: step 4/5.</text>
</comment>
<dbReference type="GO" id="GO:0005524">
    <property type="term" value="F:ATP binding"/>
    <property type="evidence" value="ECO:0007669"/>
    <property type="project" value="UniProtKB-KW"/>
</dbReference>
<comment type="subcellular location">
    <subcellularLocation>
        <location evidence="9">Cytoplasm</location>
    </subcellularLocation>
</comment>
<feature type="binding site" evidence="9">
    <location>
        <position position="90"/>
    </location>
    <ligand>
        <name>substrate</name>
    </ligand>
</feature>
<dbReference type="InterPro" id="IPR001980">
    <property type="entry name" value="PPAT"/>
</dbReference>
<feature type="binding site" evidence="9">
    <location>
        <position position="43"/>
    </location>
    <ligand>
        <name>substrate</name>
    </ligand>
</feature>
<keyword evidence="5 9" id="KW-0067">ATP-binding</keyword>
<protein>
    <recommendedName>
        <fullName evidence="9">Phosphopantetheine adenylyltransferase</fullName>
        <ecNumber evidence="9">2.7.7.3</ecNumber>
    </recommendedName>
    <alternativeName>
        <fullName evidence="9">Dephospho-CoA pyrophosphorylase</fullName>
    </alternativeName>
    <alternativeName>
        <fullName evidence="9">Pantetheine-phosphate adenylyltransferase</fullName>
        <shortName evidence="9">PPAT</shortName>
    </alternativeName>
</protein>
<dbReference type="NCBIfam" id="TIGR00125">
    <property type="entry name" value="cyt_tran_rel"/>
    <property type="match status" value="1"/>
</dbReference>
<evidence type="ECO:0000256" key="9">
    <source>
        <dbReference type="HAMAP-Rule" id="MF_00151"/>
    </source>
</evidence>
<evidence type="ECO:0000256" key="3">
    <source>
        <dbReference type="ARBA" id="ARBA00022695"/>
    </source>
</evidence>
<dbReference type="CDD" id="cd02163">
    <property type="entry name" value="PPAT"/>
    <property type="match status" value="1"/>
</dbReference>
<evidence type="ECO:0000256" key="7">
    <source>
        <dbReference type="ARBA" id="ARBA00022993"/>
    </source>
</evidence>
<dbReference type="Pfam" id="PF01467">
    <property type="entry name" value="CTP_transf_like"/>
    <property type="match status" value="1"/>
</dbReference>
<evidence type="ECO:0000256" key="1">
    <source>
        <dbReference type="ARBA" id="ARBA00022490"/>
    </source>
</evidence>
<comment type="catalytic activity">
    <reaction evidence="8 9">
        <text>(R)-4'-phosphopantetheine + ATP + H(+) = 3'-dephospho-CoA + diphosphate</text>
        <dbReference type="Rhea" id="RHEA:19801"/>
        <dbReference type="ChEBI" id="CHEBI:15378"/>
        <dbReference type="ChEBI" id="CHEBI:30616"/>
        <dbReference type="ChEBI" id="CHEBI:33019"/>
        <dbReference type="ChEBI" id="CHEBI:57328"/>
        <dbReference type="ChEBI" id="CHEBI:61723"/>
        <dbReference type="EC" id="2.7.7.3"/>
    </reaction>
</comment>
<keyword evidence="1 9" id="KW-0963">Cytoplasm</keyword>
<keyword evidence="3 9" id="KW-0548">Nucleotidyltransferase</keyword>
<feature type="binding site" evidence="9">
    <location>
        <position position="19"/>
    </location>
    <ligand>
        <name>ATP</name>
        <dbReference type="ChEBI" id="CHEBI:30616"/>
    </ligand>
</feature>
<dbReference type="GO" id="GO:0015937">
    <property type="term" value="P:coenzyme A biosynthetic process"/>
    <property type="evidence" value="ECO:0007669"/>
    <property type="project" value="UniProtKB-UniRule"/>
</dbReference>
<comment type="cofactor">
    <cofactor evidence="9">
        <name>Mg(2+)</name>
        <dbReference type="ChEBI" id="CHEBI:18420"/>
    </cofactor>
</comment>
<dbReference type="NCBIfam" id="TIGR01510">
    <property type="entry name" value="coaD_prev_kdtB"/>
    <property type="match status" value="1"/>
</dbReference>
<evidence type="ECO:0000313" key="11">
    <source>
        <dbReference type="EMBL" id="RRD31073.1"/>
    </source>
</evidence>
<dbReference type="PANTHER" id="PTHR21342:SF1">
    <property type="entry name" value="PHOSPHOPANTETHEINE ADENYLYLTRANSFERASE"/>
    <property type="match status" value="1"/>
</dbReference>
<feature type="site" description="Transition state stabilizer" evidence="9">
    <location>
        <position position="19"/>
    </location>
</feature>
<organism evidence="11 12">
    <name type="scientific">Streptococcus minor</name>
    <dbReference type="NCBI Taxonomy" id="229549"/>
    <lineage>
        <taxon>Bacteria</taxon>
        <taxon>Bacillati</taxon>
        <taxon>Bacillota</taxon>
        <taxon>Bacilli</taxon>
        <taxon>Lactobacillales</taxon>
        <taxon>Streptococcaceae</taxon>
        <taxon>Streptococcus</taxon>
    </lineage>
</organism>
<evidence type="ECO:0000256" key="4">
    <source>
        <dbReference type="ARBA" id="ARBA00022741"/>
    </source>
</evidence>
<evidence type="ECO:0000313" key="12">
    <source>
        <dbReference type="Proteomes" id="UP000281771"/>
    </source>
</evidence>
<accession>A0A3P1VF46</accession>
<feature type="binding site" evidence="9">
    <location>
        <begin position="11"/>
        <end position="12"/>
    </location>
    <ligand>
        <name>ATP</name>
        <dbReference type="ChEBI" id="CHEBI:30616"/>
    </ligand>
</feature>
<evidence type="ECO:0000256" key="8">
    <source>
        <dbReference type="ARBA" id="ARBA00029346"/>
    </source>
</evidence>
<dbReference type="RefSeq" id="WP_124777305.1">
    <property type="nucleotide sequence ID" value="NZ_RQZA01000006.1"/>
</dbReference>
<evidence type="ECO:0000256" key="6">
    <source>
        <dbReference type="ARBA" id="ARBA00022842"/>
    </source>
</evidence>
<dbReference type="HAMAP" id="MF_00151">
    <property type="entry name" value="PPAT_bact"/>
    <property type="match status" value="1"/>
</dbReference>
<keyword evidence="7 9" id="KW-0173">Coenzyme A biosynthesis</keyword>
<sequence length="162" mass="18450">MSDRIGLFTGSFDPITLGHLDLIERASGLFDHLYVGLFYNPHKVGLLDVPTRHRILEELFADHDKVSVLVSTDELVVDVARSVGVTHLVRGLRNGQDLEYEASLDFYNRALAPELETLYLLAKPELKFVSSSRMRELLHFRQSIEQYVPQVVLKELASRENT</sequence>
<feature type="binding site" evidence="9">
    <location>
        <position position="101"/>
    </location>
    <ligand>
        <name>ATP</name>
        <dbReference type="ChEBI" id="CHEBI:30616"/>
    </ligand>
</feature>
<reference evidence="11 12" key="1">
    <citation type="submission" date="2018-11" db="EMBL/GenBank/DDBJ databases">
        <title>Genomes From Bacteria Associated with the Canine Oral Cavity: a Test Case for Automated Genome-Based Taxonomic Assignment.</title>
        <authorList>
            <person name="Coil D.A."/>
            <person name="Jospin G."/>
            <person name="Darling A.E."/>
            <person name="Wallis C."/>
            <person name="Davis I.J."/>
            <person name="Harris S."/>
            <person name="Eisen J.A."/>
            <person name="Holcombe L.J."/>
            <person name="O'Flynn C."/>
        </authorList>
    </citation>
    <scope>NUCLEOTIDE SEQUENCE [LARGE SCALE GENOMIC DNA]</scope>
    <source>
        <strain evidence="11 12">OH4621_COT-116</strain>
    </source>
</reference>
<keyword evidence="6 9" id="KW-0460">Magnesium</keyword>
<evidence type="ECO:0000256" key="5">
    <source>
        <dbReference type="ARBA" id="ARBA00022840"/>
    </source>
</evidence>
<dbReference type="SUPFAM" id="SSF52374">
    <property type="entry name" value="Nucleotidylyl transferase"/>
    <property type="match status" value="1"/>
</dbReference>
<dbReference type="InterPro" id="IPR004821">
    <property type="entry name" value="Cyt_trans-like"/>
</dbReference>
<proteinExistence type="inferred from homology"/>
<feature type="binding site" evidence="9">
    <location>
        <position position="11"/>
    </location>
    <ligand>
        <name>substrate</name>
    </ligand>
</feature>
<keyword evidence="2 9" id="KW-0808">Transferase</keyword>
<feature type="binding site" evidence="9">
    <location>
        <begin position="91"/>
        <end position="93"/>
    </location>
    <ligand>
        <name>ATP</name>
        <dbReference type="ChEBI" id="CHEBI:30616"/>
    </ligand>
</feature>
<feature type="binding site" evidence="9">
    <location>
        <position position="76"/>
    </location>
    <ligand>
        <name>substrate</name>
    </ligand>
</feature>
<comment type="caution">
    <text evidence="11">The sequence shown here is derived from an EMBL/GenBank/DDBJ whole genome shotgun (WGS) entry which is preliminary data.</text>
</comment>
<evidence type="ECO:0000256" key="2">
    <source>
        <dbReference type="ARBA" id="ARBA00022679"/>
    </source>
</evidence>
<dbReference type="UniPathway" id="UPA00241">
    <property type="reaction ID" value="UER00355"/>
</dbReference>
<keyword evidence="4 9" id="KW-0547">Nucleotide-binding</keyword>
<dbReference type="InterPro" id="IPR014729">
    <property type="entry name" value="Rossmann-like_a/b/a_fold"/>
</dbReference>
<gene>
    <name evidence="9" type="primary">coaD</name>
    <name evidence="11" type="ORF">EII38_07285</name>
</gene>
<comment type="function">
    <text evidence="9">Reversibly transfers an adenylyl group from ATP to 4'-phosphopantetheine, yielding dephospho-CoA (dPCoA) and pyrophosphate.</text>
</comment>
<feature type="domain" description="Cytidyltransferase-like" evidence="10">
    <location>
        <begin position="7"/>
        <end position="136"/>
    </location>
</feature>
<dbReference type="PRINTS" id="PR01020">
    <property type="entry name" value="LPSBIOSNTHSS"/>
</dbReference>
<dbReference type="AlphaFoldDB" id="A0A3P1VF46"/>
<dbReference type="EMBL" id="RQZA01000006">
    <property type="protein sequence ID" value="RRD31073.1"/>
    <property type="molecule type" value="Genomic_DNA"/>
</dbReference>
<dbReference type="GO" id="GO:0004595">
    <property type="term" value="F:pantetheine-phosphate adenylyltransferase activity"/>
    <property type="evidence" value="ECO:0007669"/>
    <property type="project" value="UniProtKB-UniRule"/>
</dbReference>